<dbReference type="Proteomes" id="UP001161691">
    <property type="component" value="Unassembled WGS sequence"/>
</dbReference>
<feature type="transmembrane region" description="Helical" evidence="7">
    <location>
        <begin position="264"/>
        <end position="284"/>
    </location>
</feature>
<evidence type="ECO:0000313" key="9">
    <source>
        <dbReference type="EMBL" id="MDI4647108.1"/>
    </source>
</evidence>
<keyword evidence="5 9" id="KW-0418">Kinase</keyword>
<dbReference type="Gene3D" id="6.10.340.10">
    <property type="match status" value="1"/>
</dbReference>
<dbReference type="PANTHER" id="PTHR34220">
    <property type="entry name" value="SENSOR HISTIDINE KINASE YPDA"/>
    <property type="match status" value="1"/>
</dbReference>
<keyword evidence="2" id="KW-1003">Cell membrane</keyword>
<keyword evidence="3" id="KW-0597">Phosphoprotein</keyword>
<comment type="caution">
    <text evidence="9">The sequence shown here is derived from an EMBL/GenBank/DDBJ whole genome shotgun (WGS) entry which is preliminary data.</text>
</comment>
<evidence type="ECO:0000256" key="2">
    <source>
        <dbReference type="ARBA" id="ARBA00022475"/>
    </source>
</evidence>
<keyword evidence="7" id="KW-1133">Transmembrane helix</keyword>
<keyword evidence="6 7" id="KW-0472">Membrane</keyword>
<dbReference type="SUPFAM" id="SSF55874">
    <property type="entry name" value="ATPase domain of HSP90 chaperone/DNA topoisomerase II/histidine kinase"/>
    <property type="match status" value="1"/>
</dbReference>
<accession>A0ABT6TLG5</accession>
<keyword evidence="4" id="KW-0808">Transferase</keyword>
<organism evidence="9 10">
    <name type="scientific">Cohnella hashimotonis</name>
    <dbReference type="NCBI Taxonomy" id="2826895"/>
    <lineage>
        <taxon>Bacteria</taxon>
        <taxon>Bacillati</taxon>
        <taxon>Bacillota</taxon>
        <taxon>Bacilli</taxon>
        <taxon>Bacillales</taxon>
        <taxon>Paenibacillaceae</taxon>
        <taxon>Cohnella</taxon>
    </lineage>
</organism>
<dbReference type="CDD" id="cd06225">
    <property type="entry name" value="HAMP"/>
    <property type="match status" value="1"/>
</dbReference>
<evidence type="ECO:0000256" key="4">
    <source>
        <dbReference type="ARBA" id="ARBA00022679"/>
    </source>
</evidence>
<dbReference type="SMART" id="SM00304">
    <property type="entry name" value="HAMP"/>
    <property type="match status" value="1"/>
</dbReference>
<dbReference type="Pfam" id="PF02518">
    <property type="entry name" value="HATPase_c"/>
    <property type="match status" value="1"/>
</dbReference>
<keyword evidence="7" id="KW-0812">Transmembrane</keyword>
<feature type="domain" description="HAMP" evidence="8">
    <location>
        <begin position="285"/>
        <end position="337"/>
    </location>
</feature>
<dbReference type="InterPro" id="IPR003660">
    <property type="entry name" value="HAMP_dom"/>
</dbReference>
<reference evidence="9" key="1">
    <citation type="submission" date="2023-04" db="EMBL/GenBank/DDBJ databases">
        <title>Comparative genomic analysis of Cohnella hashimotonis sp. nov., isolated from the International Space Station.</title>
        <authorList>
            <person name="Venkateswaran K."/>
            <person name="Simpson A."/>
        </authorList>
    </citation>
    <scope>NUCLEOTIDE SEQUENCE</scope>
    <source>
        <strain evidence="9">F6_2S_P_1</strain>
    </source>
</reference>
<dbReference type="GO" id="GO:0016301">
    <property type="term" value="F:kinase activity"/>
    <property type="evidence" value="ECO:0007669"/>
    <property type="project" value="UniProtKB-KW"/>
</dbReference>
<protein>
    <submittedName>
        <fullName evidence="9">Histidine kinase</fullName>
    </submittedName>
</protein>
<dbReference type="RefSeq" id="WP_282909907.1">
    <property type="nucleotide sequence ID" value="NZ_JAGRPV010000001.1"/>
</dbReference>
<evidence type="ECO:0000256" key="7">
    <source>
        <dbReference type="SAM" id="Phobius"/>
    </source>
</evidence>
<dbReference type="Gene3D" id="3.30.565.10">
    <property type="entry name" value="Histidine kinase-like ATPase, C-terminal domain"/>
    <property type="match status" value="1"/>
</dbReference>
<evidence type="ECO:0000256" key="1">
    <source>
        <dbReference type="ARBA" id="ARBA00004651"/>
    </source>
</evidence>
<evidence type="ECO:0000313" key="10">
    <source>
        <dbReference type="Proteomes" id="UP001161691"/>
    </source>
</evidence>
<dbReference type="InterPro" id="IPR050640">
    <property type="entry name" value="Bact_2-comp_sensor_kinase"/>
</dbReference>
<dbReference type="Pfam" id="PF06580">
    <property type="entry name" value="His_kinase"/>
    <property type="match status" value="1"/>
</dbReference>
<dbReference type="EMBL" id="JAGRPV010000001">
    <property type="protein sequence ID" value="MDI4647108.1"/>
    <property type="molecule type" value="Genomic_DNA"/>
</dbReference>
<dbReference type="SUPFAM" id="SSF158472">
    <property type="entry name" value="HAMP domain-like"/>
    <property type="match status" value="1"/>
</dbReference>
<dbReference type="PANTHER" id="PTHR34220:SF7">
    <property type="entry name" value="SENSOR HISTIDINE KINASE YPDA"/>
    <property type="match status" value="1"/>
</dbReference>
<dbReference type="InterPro" id="IPR010559">
    <property type="entry name" value="Sig_transdc_His_kin_internal"/>
</dbReference>
<evidence type="ECO:0000259" key="8">
    <source>
        <dbReference type="PROSITE" id="PS50885"/>
    </source>
</evidence>
<keyword evidence="10" id="KW-1185">Reference proteome</keyword>
<dbReference type="InterPro" id="IPR003594">
    <property type="entry name" value="HATPase_dom"/>
</dbReference>
<feature type="transmembrane region" description="Helical" evidence="7">
    <location>
        <begin position="7"/>
        <end position="28"/>
    </location>
</feature>
<gene>
    <name evidence="9" type="ORF">KB449_19185</name>
</gene>
<evidence type="ECO:0000256" key="6">
    <source>
        <dbReference type="ARBA" id="ARBA00023136"/>
    </source>
</evidence>
<sequence>MLKQYRTFYSVLLLLALTTTIVIVMYTFTINTSLSTVKEDIQTNNLNRIRFVANNLDHSVRQLDMLGIALEADSKLSLLPSIELMDSYDQVKLIRELTDKMNLQSFSEGWSNRIAIYSTVLKQWIGSSPTPQGAPDRAAEDKWMLDETKQTFLSYRIHNGYTIQVSFPRENIQQMLDQATVAHNDPFFYKPGNPIIANNGADASRIGKILNKLTLSGSEGTFTVNLDGTPYMVNYLLSESLGWYLIDFVPSDEALQPIVKTKNFFYAACVALFLAGVLIAVFLYRKVQIPIVTLLKGVRLLKHGDFSYRIKRVSNNEFDFLYENFNDMTAQIEALIEKVYKEKIASREAMVKQLQAQINPHFLYNCLFFINNMNRLGNDEAVTAMTKNLAEYFRYSTRLDEPVTTLEKELGVVRNYLEIQSLRMDRLRYEIDIPESMLRLRIPKLLLQPLVENSVIHGIENKKNAGLVTVTGSAKDGEFELRVADDGKGMSEEEIQELLGRLRLPPDDSMGRALWNVAQRMSVHFDSPSGMEIEPRSEGGLAVVLHWKASPSKEE</sequence>
<proteinExistence type="predicted"/>
<dbReference type="PROSITE" id="PS50885">
    <property type="entry name" value="HAMP"/>
    <property type="match status" value="1"/>
</dbReference>
<evidence type="ECO:0000256" key="5">
    <source>
        <dbReference type="ARBA" id="ARBA00022777"/>
    </source>
</evidence>
<dbReference type="InterPro" id="IPR036890">
    <property type="entry name" value="HATPase_C_sf"/>
</dbReference>
<evidence type="ECO:0000256" key="3">
    <source>
        <dbReference type="ARBA" id="ARBA00022553"/>
    </source>
</evidence>
<comment type="subcellular location">
    <subcellularLocation>
        <location evidence="1">Cell membrane</location>
        <topology evidence="1">Multi-pass membrane protein</topology>
    </subcellularLocation>
</comment>
<name>A0ABT6TLG5_9BACL</name>